<evidence type="ECO:0000313" key="2">
    <source>
        <dbReference type="EMBL" id="NYY88352.1"/>
    </source>
</evidence>
<reference evidence="2" key="1">
    <citation type="submission" date="2020-06" db="EMBL/GenBank/DDBJ databases">
        <title>Whole Genome Sequence of Bradyrhizobium sp. Strain 323S2.</title>
        <authorList>
            <person name="Bromfield E.S.P."/>
        </authorList>
    </citation>
    <scope>NUCLEOTIDE SEQUENCE [LARGE SCALE GENOMIC DNA]</scope>
    <source>
        <strain evidence="2">323S2</strain>
    </source>
</reference>
<organism evidence="2">
    <name type="scientific">Bradyrhizobium barranii subsp. barranii</name>
    <dbReference type="NCBI Taxonomy" id="2823807"/>
    <lineage>
        <taxon>Bacteria</taxon>
        <taxon>Pseudomonadati</taxon>
        <taxon>Pseudomonadota</taxon>
        <taxon>Alphaproteobacteria</taxon>
        <taxon>Hyphomicrobiales</taxon>
        <taxon>Nitrobacteraceae</taxon>
        <taxon>Bradyrhizobium</taxon>
        <taxon>Bradyrhizobium barranii</taxon>
    </lineage>
</organism>
<comment type="caution">
    <text evidence="2">The sequence shown here is derived from an EMBL/GenBank/DDBJ whole genome shotgun (WGS) entry which is preliminary data.</text>
</comment>
<protein>
    <submittedName>
        <fullName evidence="2">Uncharacterized protein</fullName>
    </submittedName>
</protein>
<dbReference type="EMBL" id="JACBFH010000001">
    <property type="protein sequence ID" value="NYY88352.1"/>
    <property type="molecule type" value="Genomic_DNA"/>
</dbReference>
<accession>A0A7Z0TNJ3</accession>
<name>A0A7Z0TNJ3_9BRAD</name>
<sequence>MYFGGGSAVLADEDQSGAAICYIQNNRLATPRLDWLHSDDEKFADRLVKILDAQLRADFGCREFEAELSSTRVNISQGHSIGRESKLGWRYEDKLHVCLARAKDECRSSKYFSGLPPDTAAHAVQLIAQSKRISEGTNGNGLPCRHIAAGLNELLGHFGGARLELQLVLQDIASRALSPRWIGCELNDVGRAQYRHNEVTAAPARAQMTVDSAAMRPSRCDGYRKSLPHLQSREKKETTVWHWKHSAPCERGSASRYSVTAGSGQRFSGCQRSAGLRENRTKRHDKARNWALPLP</sequence>
<gene>
    <name evidence="2" type="ORF">G6321_07760</name>
</gene>
<evidence type="ECO:0000256" key="1">
    <source>
        <dbReference type="SAM" id="MobiDB-lite"/>
    </source>
</evidence>
<proteinExistence type="predicted"/>
<dbReference type="RefSeq" id="WP_166344226.1">
    <property type="nucleotide sequence ID" value="NZ_CP088280.1"/>
</dbReference>
<dbReference type="AlphaFoldDB" id="A0A7Z0TNJ3"/>
<feature type="region of interest" description="Disordered" evidence="1">
    <location>
        <begin position="273"/>
        <end position="295"/>
    </location>
</feature>